<gene>
    <name evidence="9" type="ORF">FCN18_04940</name>
</gene>
<feature type="domain" description="RNA polymerase sigma-70" evidence="8">
    <location>
        <begin position="275"/>
        <end position="301"/>
    </location>
</feature>
<reference evidence="9 10" key="1">
    <citation type="journal article" date="2015" name="Antonie Van Leeuwenhoek">
        <title>Prauserella endophytica sp. nov., an endophytic actinobacterium isolated from Tamarix taklamakanensis.</title>
        <authorList>
            <person name="Liu J.M."/>
            <person name="Habden X."/>
            <person name="Guo L."/>
            <person name="Tuo L."/>
            <person name="Jiang Z.K."/>
            <person name="Liu S.W."/>
            <person name="Liu X.F."/>
            <person name="Chen L."/>
            <person name="Li R.F."/>
            <person name="Zhang Y.Q."/>
            <person name="Sun C.H."/>
        </authorList>
    </citation>
    <scope>NUCLEOTIDE SEQUENCE [LARGE SCALE GENOMIC DNA]</scope>
    <source>
        <strain evidence="9 10">CGMCC 4.7182</strain>
    </source>
</reference>
<comment type="caution">
    <text evidence="9">The sequence shown here is derived from an EMBL/GenBank/DDBJ whole genome shotgun (WGS) entry which is preliminary data.</text>
</comment>
<dbReference type="SUPFAM" id="SSF88659">
    <property type="entry name" value="Sigma3 and sigma4 domains of RNA polymerase sigma factors"/>
    <property type="match status" value="2"/>
</dbReference>
<dbReference type="PANTHER" id="PTHR30603">
    <property type="entry name" value="RNA POLYMERASE SIGMA FACTOR RPO"/>
    <property type="match status" value="1"/>
</dbReference>
<evidence type="ECO:0000256" key="6">
    <source>
        <dbReference type="RuleBase" id="RU362124"/>
    </source>
</evidence>
<dbReference type="InterPro" id="IPR007630">
    <property type="entry name" value="RNA_pol_sigma70_r4"/>
</dbReference>
<dbReference type="Proteomes" id="UP000309992">
    <property type="component" value="Unassembled WGS sequence"/>
</dbReference>
<dbReference type="InterPro" id="IPR009042">
    <property type="entry name" value="RNA_pol_sigma70_r1_2"/>
</dbReference>
<dbReference type="PANTHER" id="PTHR30603:SF60">
    <property type="entry name" value="RNA POLYMERASE SIGMA FACTOR RPOD"/>
    <property type="match status" value="1"/>
</dbReference>
<dbReference type="Pfam" id="PF04542">
    <property type="entry name" value="Sigma70_r2"/>
    <property type="match status" value="1"/>
</dbReference>
<dbReference type="SUPFAM" id="SSF88946">
    <property type="entry name" value="Sigma2 domain of RNA polymerase sigma factors"/>
    <property type="match status" value="1"/>
</dbReference>
<evidence type="ECO:0000259" key="7">
    <source>
        <dbReference type="PROSITE" id="PS00715"/>
    </source>
</evidence>
<dbReference type="InterPro" id="IPR000943">
    <property type="entry name" value="RNA_pol_sigma70"/>
</dbReference>
<accession>A0ABY2SAS6</accession>
<dbReference type="InterPro" id="IPR013324">
    <property type="entry name" value="RNA_pol_sigma_r3/r4-like"/>
</dbReference>
<evidence type="ECO:0000313" key="9">
    <source>
        <dbReference type="EMBL" id="TKG72983.1"/>
    </source>
</evidence>
<dbReference type="EMBL" id="SWMS01000002">
    <property type="protein sequence ID" value="TKG72983.1"/>
    <property type="molecule type" value="Genomic_DNA"/>
</dbReference>
<dbReference type="InterPro" id="IPR014284">
    <property type="entry name" value="RNA_pol_sigma-70_dom"/>
</dbReference>
<evidence type="ECO:0000256" key="3">
    <source>
        <dbReference type="ARBA" id="ARBA00023082"/>
    </source>
</evidence>
<keyword evidence="4 6" id="KW-0238">DNA-binding</keyword>
<keyword evidence="10" id="KW-1185">Reference proteome</keyword>
<dbReference type="CDD" id="cd06171">
    <property type="entry name" value="Sigma70_r4"/>
    <property type="match status" value="1"/>
</dbReference>
<dbReference type="Pfam" id="PF00140">
    <property type="entry name" value="Sigma70_r1_2"/>
    <property type="match status" value="1"/>
</dbReference>
<dbReference type="InterPro" id="IPR036388">
    <property type="entry name" value="WH-like_DNA-bd_sf"/>
</dbReference>
<evidence type="ECO:0000256" key="2">
    <source>
        <dbReference type="ARBA" id="ARBA00023015"/>
    </source>
</evidence>
<evidence type="ECO:0000256" key="1">
    <source>
        <dbReference type="ARBA" id="ARBA00007788"/>
    </source>
</evidence>
<evidence type="ECO:0000256" key="5">
    <source>
        <dbReference type="ARBA" id="ARBA00023163"/>
    </source>
</evidence>
<dbReference type="Gene3D" id="1.10.601.10">
    <property type="entry name" value="RNA Polymerase Primary Sigma Factor"/>
    <property type="match status" value="2"/>
</dbReference>
<comment type="similarity">
    <text evidence="1 6">Belongs to the sigma-70 factor family.</text>
</comment>
<dbReference type="Pfam" id="PF04545">
    <property type="entry name" value="Sigma70_r4"/>
    <property type="match status" value="1"/>
</dbReference>
<proteinExistence type="inferred from homology"/>
<keyword evidence="3 6" id="KW-0731">Sigma factor</keyword>
<keyword evidence="5 6" id="KW-0804">Transcription</keyword>
<protein>
    <recommendedName>
        <fullName evidence="6">RNA polymerase sigma factor</fullName>
    </recommendedName>
</protein>
<sequence>MVSAPQIDNTSPKGYGPHSDLVGTYLNGIKRTQLLTREQEAELAQRIEAGLFAEQLLAEGTDRYDHADLRAIADIGKAAKKELLEANLRLVVSIAKRYTGRGLALLDLIQEGNIGLIRAVEKFDHTPGFKFSTYATWWIRQAISRALGEQSRTIRIPARVLDRVQRVTRTRRALAAELGYDPTHAEIARDLEIPVSEVIELLSYDCEPISLDQTVGDQGDRPLWEILRQPDNPDDDEGAGRALRGEIDTVLATLTPREQEVIRLRFGLDGGRERTFEEVGRVCGVTRERARQIEKRTMLKLRDPEVSGSLLTYAS</sequence>
<organism evidence="9 10">
    <name type="scientific">Prauserella endophytica</name>
    <dbReference type="NCBI Taxonomy" id="1592324"/>
    <lineage>
        <taxon>Bacteria</taxon>
        <taxon>Bacillati</taxon>
        <taxon>Actinomycetota</taxon>
        <taxon>Actinomycetes</taxon>
        <taxon>Pseudonocardiales</taxon>
        <taxon>Pseudonocardiaceae</taxon>
        <taxon>Prauserella</taxon>
        <taxon>Prauserella coralliicola group</taxon>
    </lineage>
</organism>
<feature type="domain" description="RNA polymerase sigma-70" evidence="7">
    <location>
        <begin position="107"/>
        <end position="120"/>
    </location>
</feature>
<dbReference type="PROSITE" id="PS00716">
    <property type="entry name" value="SIGMA70_2"/>
    <property type="match status" value="1"/>
</dbReference>
<dbReference type="PROSITE" id="PS00715">
    <property type="entry name" value="SIGMA70_1"/>
    <property type="match status" value="1"/>
</dbReference>
<dbReference type="PRINTS" id="PR00046">
    <property type="entry name" value="SIGMA70FCT"/>
</dbReference>
<keyword evidence="2 6" id="KW-0805">Transcription regulation</keyword>
<dbReference type="InterPro" id="IPR013325">
    <property type="entry name" value="RNA_pol_sigma_r2"/>
</dbReference>
<dbReference type="Pfam" id="PF04539">
    <property type="entry name" value="Sigma70_r3"/>
    <property type="match status" value="1"/>
</dbReference>
<dbReference type="InterPro" id="IPR007627">
    <property type="entry name" value="RNA_pol_sigma70_r2"/>
</dbReference>
<dbReference type="NCBIfam" id="TIGR02937">
    <property type="entry name" value="sigma70-ECF"/>
    <property type="match status" value="1"/>
</dbReference>
<evidence type="ECO:0000313" key="10">
    <source>
        <dbReference type="Proteomes" id="UP000309992"/>
    </source>
</evidence>
<evidence type="ECO:0000256" key="4">
    <source>
        <dbReference type="ARBA" id="ARBA00023125"/>
    </source>
</evidence>
<dbReference type="InterPro" id="IPR050239">
    <property type="entry name" value="Sigma-70_RNA_pol_init_factors"/>
</dbReference>
<evidence type="ECO:0000259" key="8">
    <source>
        <dbReference type="PROSITE" id="PS00716"/>
    </source>
</evidence>
<dbReference type="Gene3D" id="1.10.10.10">
    <property type="entry name" value="Winged helix-like DNA-binding domain superfamily/Winged helix DNA-binding domain"/>
    <property type="match status" value="2"/>
</dbReference>
<comment type="function">
    <text evidence="6">Sigma factors are initiation factors that promote the attachment of RNA polymerase to specific initiation sites and are then released.</text>
</comment>
<name>A0ABY2SAS6_9PSEU</name>
<dbReference type="InterPro" id="IPR007624">
    <property type="entry name" value="RNA_pol_sigma70_r3"/>
</dbReference>